<evidence type="ECO:0000313" key="3">
    <source>
        <dbReference type="EMBL" id="SMO97962.1"/>
    </source>
</evidence>
<keyword evidence="1" id="KW-0732">Signal</keyword>
<evidence type="ECO:0000256" key="1">
    <source>
        <dbReference type="SAM" id="SignalP"/>
    </source>
</evidence>
<evidence type="ECO:0000313" key="4">
    <source>
        <dbReference type="Proteomes" id="UP000316030"/>
    </source>
</evidence>
<accession>A0A521FP68</accession>
<name>A0A521FP68_9RHOB</name>
<dbReference type="OrthoDB" id="9811036at2"/>
<dbReference type="EMBL" id="FXTO01000040">
    <property type="protein sequence ID" value="SMO97962.1"/>
    <property type="molecule type" value="Genomic_DNA"/>
</dbReference>
<feature type="signal peptide" evidence="1">
    <location>
        <begin position="1"/>
        <end position="25"/>
    </location>
</feature>
<dbReference type="Proteomes" id="UP000316030">
    <property type="component" value="Unassembled WGS sequence"/>
</dbReference>
<gene>
    <name evidence="3" type="ORF">SAMN06265173_1403</name>
</gene>
<feature type="chain" id="PRO_5021996136" evidence="1">
    <location>
        <begin position="26"/>
        <end position="270"/>
    </location>
</feature>
<sequence>MIKTLTLAAQITFAALGLFSGPVQAQTQQMVSLQILPGWRGTDGTHIAALKIELAPGWKTYWRAPGDAGIPPMIDWSASDNLHAMRPAWPTPIVFSQNGMKSVGYKDELILPVVLTPQDPNKPIALRGDVQIGICKDICVPAELSFDMPLPLSHHQDRTIAQALSTQPLTARQAGVGHVSCDMSLTPDGLSLTAHLTLPPTGMQEYAVVETADPQVWVAESETHRQGNTLTIRTELVHMDGGAFALDRSGLRVTVLGSDHAVDIQGCPSE</sequence>
<dbReference type="InterPro" id="IPR028250">
    <property type="entry name" value="DsbDN"/>
</dbReference>
<dbReference type="AlphaFoldDB" id="A0A521FP68"/>
<organism evidence="3 4">
    <name type="scientific">Thalassovita litoralis</name>
    <dbReference type="NCBI Taxonomy" id="1010611"/>
    <lineage>
        <taxon>Bacteria</taxon>
        <taxon>Pseudomonadati</taxon>
        <taxon>Pseudomonadota</taxon>
        <taxon>Alphaproteobacteria</taxon>
        <taxon>Rhodobacterales</taxon>
        <taxon>Roseobacteraceae</taxon>
        <taxon>Thalassovita</taxon>
    </lineage>
</organism>
<feature type="domain" description="Thiol:disulfide interchange protein DsbD N-terminal" evidence="2">
    <location>
        <begin position="42"/>
        <end position="144"/>
    </location>
</feature>
<keyword evidence="4" id="KW-1185">Reference proteome</keyword>
<dbReference type="Pfam" id="PF11412">
    <property type="entry name" value="DsbD_N"/>
    <property type="match status" value="1"/>
</dbReference>
<reference evidence="3 4" key="1">
    <citation type="submission" date="2017-05" db="EMBL/GenBank/DDBJ databases">
        <authorList>
            <person name="Varghese N."/>
            <person name="Submissions S."/>
        </authorList>
    </citation>
    <scope>NUCLEOTIDE SEQUENCE [LARGE SCALE GENOMIC DNA]</scope>
    <source>
        <strain evidence="3 4">DSM 29506</strain>
    </source>
</reference>
<protein>
    <submittedName>
        <fullName evidence="3">Thiol-disulfide interchange protein, contains DsbC and DsbD domains</fullName>
    </submittedName>
</protein>
<dbReference type="RefSeq" id="WP_142494808.1">
    <property type="nucleotide sequence ID" value="NZ_FXTO01000040.1"/>
</dbReference>
<evidence type="ECO:0000259" key="2">
    <source>
        <dbReference type="Pfam" id="PF11412"/>
    </source>
</evidence>
<proteinExistence type="predicted"/>